<evidence type="ECO:0000313" key="9">
    <source>
        <dbReference type="Proteomes" id="UP000499080"/>
    </source>
</evidence>
<dbReference type="GO" id="GO:0016020">
    <property type="term" value="C:membrane"/>
    <property type="evidence" value="ECO:0007669"/>
    <property type="project" value="UniProtKB-SubCell"/>
</dbReference>
<gene>
    <name evidence="8" type="primary">FMRFaR_0</name>
    <name evidence="8" type="ORF">AVEN_99598_1</name>
</gene>
<dbReference type="SUPFAM" id="SSF81321">
    <property type="entry name" value="Family A G protein-coupled receptor-like"/>
    <property type="match status" value="1"/>
</dbReference>
<protein>
    <submittedName>
        <fullName evidence="8">FMRFamide receptor</fullName>
    </submittedName>
</protein>
<keyword evidence="9" id="KW-1185">Reference proteome</keyword>
<dbReference type="PANTHER" id="PTHR46641:SF2">
    <property type="entry name" value="FMRFAMIDE RECEPTOR"/>
    <property type="match status" value="1"/>
</dbReference>
<keyword evidence="3 6" id="KW-0812">Transmembrane</keyword>
<feature type="domain" description="G-protein coupled receptors family 1 profile" evidence="7">
    <location>
        <begin position="55"/>
        <end position="317"/>
    </location>
</feature>
<evidence type="ECO:0000256" key="6">
    <source>
        <dbReference type="SAM" id="Phobius"/>
    </source>
</evidence>
<reference evidence="8 9" key="1">
    <citation type="journal article" date="2019" name="Sci. Rep.">
        <title>Orb-weaving spider Araneus ventricosus genome elucidates the spidroin gene catalogue.</title>
        <authorList>
            <person name="Kono N."/>
            <person name="Nakamura H."/>
            <person name="Ohtoshi R."/>
            <person name="Moran D.A.P."/>
            <person name="Shinohara A."/>
            <person name="Yoshida Y."/>
            <person name="Fujiwara M."/>
            <person name="Mori M."/>
            <person name="Tomita M."/>
            <person name="Arakawa K."/>
        </authorList>
    </citation>
    <scope>NUCLEOTIDE SEQUENCE [LARGE SCALE GENOMIC DNA]</scope>
</reference>
<feature type="transmembrane region" description="Helical" evidence="6">
    <location>
        <begin position="162"/>
        <end position="182"/>
    </location>
</feature>
<keyword evidence="4 6" id="KW-1133">Transmembrane helix</keyword>
<dbReference type="AlphaFoldDB" id="A0A4Y2ES94"/>
<dbReference type="InterPro" id="IPR017452">
    <property type="entry name" value="GPCR_Rhodpsn_7TM"/>
</dbReference>
<dbReference type="PROSITE" id="PS50262">
    <property type="entry name" value="G_PROTEIN_RECEP_F1_2"/>
    <property type="match status" value="1"/>
</dbReference>
<dbReference type="InterPro" id="IPR000276">
    <property type="entry name" value="GPCR_Rhodpsn"/>
</dbReference>
<dbReference type="EMBL" id="BGPR01000682">
    <property type="protein sequence ID" value="GBM31377.1"/>
    <property type="molecule type" value="Genomic_DNA"/>
</dbReference>
<evidence type="ECO:0000313" key="8">
    <source>
        <dbReference type="EMBL" id="GBM31377.1"/>
    </source>
</evidence>
<dbReference type="CDD" id="cd14978">
    <property type="entry name" value="7tmA_FMRFamide_R-like"/>
    <property type="match status" value="1"/>
</dbReference>
<sequence>MNSSHWTARRNALLREFLNMTEPLQPFDPLPEVSTFEFITEGALITTIGFLGVIANIVSLIILSRPQMRSSVNCGLQGLAVFDTIVLICAVLMLGLNKLGSRVQFLKLYTVDVSPFIIPVAYPVGLIAQTGSVWTTVAVTVERYIAVCHPLKAKSLCTYRRARSFNLFITLMAIFYNIPRFWEVEHTEYFAPDMNRTVYKVVASQLRVNKLYYEVYHIWLYLLVMYFIPFLVLMVFNIFIWQTVRRANRERQTLSRKQEGEFSLAMMLLCVVIVFLTCNILALLINIIEYFDIFLPPLVRVSNLLVTINSSVNFVIYCIFGRKFKRTFLVLFCKYPIQRASINDSFQGSTWIRFRTIKSSTGSLNHSVTGNGHCHI</sequence>
<evidence type="ECO:0000256" key="1">
    <source>
        <dbReference type="ARBA" id="ARBA00004370"/>
    </source>
</evidence>
<feature type="transmembrane region" description="Helical" evidence="6">
    <location>
        <begin position="300"/>
        <end position="320"/>
    </location>
</feature>
<feature type="transmembrane region" description="Helical" evidence="6">
    <location>
        <begin position="116"/>
        <end position="141"/>
    </location>
</feature>
<evidence type="ECO:0000256" key="5">
    <source>
        <dbReference type="ARBA" id="ARBA00023136"/>
    </source>
</evidence>
<feature type="transmembrane region" description="Helical" evidence="6">
    <location>
        <begin position="43"/>
        <end position="63"/>
    </location>
</feature>
<dbReference type="InterPro" id="IPR052954">
    <property type="entry name" value="GPCR-Ligand_Int"/>
</dbReference>
<evidence type="ECO:0000256" key="3">
    <source>
        <dbReference type="ARBA" id="ARBA00022692"/>
    </source>
</evidence>
<evidence type="ECO:0000256" key="4">
    <source>
        <dbReference type="ARBA" id="ARBA00022989"/>
    </source>
</evidence>
<comment type="caution">
    <text evidence="8">The sequence shown here is derived from an EMBL/GenBank/DDBJ whole genome shotgun (WGS) entry which is preliminary data.</text>
</comment>
<dbReference type="PANTHER" id="PTHR46641">
    <property type="entry name" value="FMRFAMIDE RECEPTOR-RELATED"/>
    <property type="match status" value="1"/>
</dbReference>
<comment type="subcellular location">
    <subcellularLocation>
        <location evidence="1">Membrane</location>
    </subcellularLocation>
</comment>
<dbReference type="OrthoDB" id="10011262at2759"/>
<accession>A0A4Y2ES94</accession>
<dbReference type="Proteomes" id="UP000499080">
    <property type="component" value="Unassembled WGS sequence"/>
</dbReference>
<dbReference type="GO" id="GO:0004930">
    <property type="term" value="F:G protein-coupled receptor activity"/>
    <property type="evidence" value="ECO:0007669"/>
    <property type="project" value="InterPro"/>
</dbReference>
<feature type="transmembrane region" description="Helical" evidence="6">
    <location>
        <begin position="218"/>
        <end position="241"/>
    </location>
</feature>
<proteinExistence type="inferred from homology"/>
<keyword evidence="5 6" id="KW-0472">Membrane</keyword>
<feature type="transmembrane region" description="Helical" evidence="6">
    <location>
        <begin position="75"/>
        <end position="96"/>
    </location>
</feature>
<name>A0A4Y2ES94_ARAVE</name>
<dbReference type="Pfam" id="PF00001">
    <property type="entry name" value="7tm_1"/>
    <property type="match status" value="1"/>
</dbReference>
<dbReference type="PRINTS" id="PR00237">
    <property type="entry name" value="GPCRRHODOPSN"/>
</dbReference>
<evidence type="ECO:0000256" key="2">
    <source>
        <dbReference type="ARBA" id="ARBA00010663"/>
    </source>
</evidence>
<feature type="transmembrane region" description="Helical" evidence="6">
    <location>
        <begin position="262"/>
        <end position="288"/>
    </location>
</feature>
<dbReference type="Gene3D" id="1.20.1070.10">
    <property type="entry name" value="Rhodopsin 7-helix transmembrane proteins"/>
    <property type="match status" value="1"/>
</dbReference>
<organism evidence="8 9">
    <name type="scientific">Araneus ventricosus</name>
    <name type="common">Orbweaver spider</name>
    <name type="synonym">Epeira ventricosa</name>
    <dbReference type="NCBI Taxonomy" id="182803"/>
    <lineage>
        <taxon>Eukaryota</taxon>
        <taxon>Metazoa</taxon>
        <taxon>Ecdysozoa</taxon>
        <taxon>Arthropoda</taxon>
        <taxon>Chelicerata</taxon>
        <taxon>Arachnida</taxon>
        <taxon>Araneae</taxon>
        <taxon>Araneomorphae</taxon>
        <taxon>Entelegynae</taxon>
        <taxon>Araneoidea</taxon>
        <taxon>Araneidae</taxon>
        <taxon>Araneus</taxon>
    </lineage>
</organism>
<evidence type="ECO:0000259" key="7">
    <source>
        <dbReference type="PROSITE" id="PS50262"/>
    </source>
</evidence>
<keyword evidence="8" id="KW-0675">Receptor</keyword>
<comment type="similarity">
    <text evidence="2">Belongs to the G-protein coupled receptor 1 family.</text>
</comment>